<dbReference type="GeneID" id="118418609"/>
<reference evidence="2" key="1">
    <citation type="journal article" date="2020" name="Nat. Ecol. Evol.">
        <title>Deeply conserved synteny resolves early events in vertebrate evolution.</title>
        <authorList>
            <person name="Simakov O."/>
            <person name="Marletaz F."/>
            <person name="Yue J.X."/>
            <person name="O'Connell B."/>
            <person name="Jenkins J."/>
            <person name="Brandt A."/>
            <person name="Calef R."/>
            <person name="Tung C.H."/>
            <person name="Huang T.K."/>
            <person name="Schmutz J."/>
            <person name="Satoh N."/>
            <person name="Yu J.K."/>
            <person name="Putnam N.H."/>
            <person name="Green R.E."/>
            <person name="Rokhsar D.S."/>
        </authorList>
    </citation>
    <scope>NUCLEOTIDE SEQUENCE [LARGE SCALE GENOMIC DNA]</scope>
    <source>
        <strain evidence="2">S238N-H82</strain>
    </source>
</reference>
<organism evidence="2 3">
    <name type="scientific">Branchiostoma floridae</name>
    <name type="common">Florida lancelet</name>
    <name type="synonym">Amphioxus</name>
    <dbReference type="NCBI Taxonomy" id="7739"/>
    <lineage>
        <taxon>Eukaryota</taxon>
        <taxon>Metazoa</taxon>
        <taxon>Chordata</taxon>
        <taxon>Cephalochordata</taxon>
        <taxon>Leptocardii</taxon>
        <taxon>Amphioxiformes</taxon>
        <taxon>Branchiostomatidae</taxon>
        <taxon>Branchiostoma</taxon>
    </lineage>
</organism>
<dbReference type="Pfam" id="PF02931">
    <property type="entry name" value="Neur_chan_LBD"/>
    <property type="match status" value="1"/>
</dbReference>
<dbReference type="RefSeq" id="XP_035680501.1">
    <property type="nucleotide sequence ID" value="XM_035824608.1"/>
</dbReference>
<dbReference type="Proteomes" id="UP000001554">
    <property type="component" value="Chromosome 6"/>
</dbReference>
<dbReference type="GO" id="GO:0005230">
    <property type="term" value="F:extracellular ligand-gated monoatomic ion channel activity"/>
    <property type="evidence" value="ECO:0007669"/>
    <property type="project" value="InterPro"/>
</dbReference>
<feature type="domain" description="Neurotransmitter-gated ion-channel ligand-binding" evidence="1">
    <location>
        <begin position="6"/>
        <end position="96"/>
    </location>
</feature>
<name>A0A9J7LCY1_BRAFL</name>
<dbReference type="GO" id="GO:0016020">
    <property type="term" value="C:membrane"/>
    <property type="evidence" value="ECO:0007669"/>
    <property type="project" value="InterPro"/>
</dbReference>
<gene>
    <name evidence="3" type="primary">LOC118418609</name>
</gene>
<dbReference type="KEGG" id="bfo:118418609"/>
<accession>A0A9J7LCY1</accession>
<evidence type="ECO:0000313" key="3">
    <source>
        <dbReference type="RefSeq" id="XP_035680501.1"/>
    </source>
</evidence>
<dbReference type="Gene3D" id="2.70.170.10">
    <property type="entry name" value="Neurotransmitter-gated ion-channel ligand-binding domain"/>
    <property type="match status" value="1"/>
</dbReference>
<dbReference type="AlphaFoldDB" id="A0A9J7LCY1"/>
<evidence type="ECO:0000313" key="2">
    <source>
        <dbReference type="Proteomes" id="UP000001554"/>
    </source>
</evidence>
<keyword evidence="2" id="KW-1185">Reference proteome</keyword>
<dbReference type="SUPFAM" id="SSF63712">
    <property type="entry name" value="Nicotinic receptor ligand binding domain-like"/>
    <property type="match status" value="1"/>
</dbReference>
<sequence>MTEYGDLPGDYNPDAVPADDTVNCGIYILDLGHFSERLMKYEIEFYLHCDWVDRRLAKESLLPDRAHQIWLPRNDAGKAILIWTPTVQFNMAKDVEESGEYLYGRWDGTVTKIMKYVVTEQSN</sequence>
<proteinExistence type="predicted"/>
<dbReference type="InterPro" id="IPR036734">
    <property type="entry name" value="Neur_chan_lig-bd_sf"/>
</dbReference>
<evidence type="ECO:0000259" key="1">
    <source>
        <dbReference type="Pfam" id="PF02931"/>
    </source>
</evidence>
<dbReference type="InterPro" id="IPR006202">
    <property type="entry name" value="Neur_chan_lig-bd"/>
</dbReference>
<reference evidence="3" key="2">
    <citation type="submission" date="2025-08" db="UniProtKB">
        <authorList>
            <consortium name="RefSeq"/>
        </authorList>
    </citation>
    <scope>IDENTIFICATION</scope>
    <source>
        <strain evidence="3">S238N-H82</strain>
        <tissue evidence="3">Testes</tissue>
    </source>
</reference>
<protein>
    <submittedName>
        <fullName evidence="3">Uncharacterized protein LOC118418609</fullName>
    </submittedName>
</protein>